<keyword evidence="1" id="KW-0732">Signal</keyword>
<sequence length="1029" mass="113896">MRYSVSRFFVLFLCFSCSVLFAQVRFPHGSGVVDITKAPYNAKNDGKTDITDILQQALDDHPNGNYIIYLPHGNYLISKQISWPQAEKEKESYRRTILQGESMGGTIITMQNEAYGFDNPDAPRAMFYTGMGDYSHERNAIRDVTMHTGKRNPGLIGIRFNASYQGNITNVKIISDDGKGVAGIDMNYTDNIGPLYIKNVEIRGFDVGILTGFPMSGMTLEHISLQNQKKYGIENHDQVLTIRNLRSRNSVPAIANFGENALLTMIGGALEYNGKKKPNIPAIYNEGYLFARDIATSRYAQAIEERGPASGEGLKGPEIIEYSSDIPTNLCHSPQYSFKLSVAETLIPMEQDADQWVGIQGDYGATAGTGSDDSKSIQQAIDDGAETIYFTPGGRYTINRDIHIRNRVRRLIGTEATIDGTGKFIIENSAFKEITFERFAEFGAGIVHKAPQTLILKNMKVKEYESAPKGAGDLYMEDIAINRLVINLQHVWARSLYMDNDIKTKIVNNGGTLWVLGLTAANGNTVLHNRDHGEAELLGVHVISNRKAKLYPMFVNDSASLSVEGLRESLMHGNAFPKIAEETRNGKTKILESKNLLKNPSGGTMMTLFVGYVPKVGSNEAPEVESAEDMILLQSDKAKLSGKVYDDGRGSKGYCIDPVVWKKLSGPGKVVFSDEKDYETDVTFSYSGRYNITFTANDGELKATDTTHIYVFDLRTTTKDHSGNGVASGRGMDTWISEFDGYMTHADDSLLQIGYSKEGASAKIYLKFDVSAIPGPISDAALQLSVPEDPRYKNKKQPVLWNVFGLLEEPGKDFGDGIAPADWQETEITWYTAPANQDGPGGAYVPKKSRGGGIDPRYTTFLGTIKPNPNAAFGTFLKSAALTDFMKRKHKSKLFTFILSAVAPSDSSYYVYSRDAGKDVAPALYISYFDSNRTVSGARTESAIQLSKVNINIVSLDCNFDLTIGEPQYVKIEIFNESGKFIQQLCGRELESEKKYTFKFKARDFPTGKYTLKVSGESFSKEEKFYILN</sequence>
<gene>
    <name evidence="3" type="ORF">BGX16_2860</name>
</gene>
<dbReference type="OrthoDB" id="9757799at2"/>
<name>A0A2M9AB15_9BACT</name>
<dbReference type="AlphaFoldDB" id="A0A2M9AB15"/>
<dbReference type="Gene3D" id="2.160.20.10">
    <property type="entry name" value="Single-stranded right-handed beta-helix, Pectin lyase-like"/>
    <property type="match status" value="2"/>
</dbReference>
<feature type="signal peptide" evidence="1">
    <location>
        <begin position="1"/>
        <end position="22"/>
    </location>
</feature>
<dbReference type="InterPro" id="IPR024535">
    <property type="entry name" value="RHGA/B-epi-like_pectate_lyase"/>
</dbReference>
<keyword evidence="3" id="KW-0456">Lyase</keyword>
<dbReference type="InterPro" id="IPR011050">
    <property type="entry name" value="Pectin_lyase_fold/virulence"/>
</dbReference>
<comment type="caution">
    <text evidence="3">The sequence shown here is derived from an EMBL/GenBank/DDBJ whole genome shotgun (WGS) entry which is preliminary data.</text>
</comment>
<dbReference type="Proteomes" id="UP000231134">
    <property type="component" value="Unassembled WGS sequence"/>
</dbReference>
<accession>A0A2M9AB15</accession>
<protein>
    <submittedName>
        <fullName evidence="3">Pectate lyase-like protein</fullName>
    </submittedName>
</protein>
<dbReference type="InterPro" id="IPR012334">
    <property type="entry name" value="Pectin_lyas_fold"/>
</dbReference>
<evidence type="ECO:0000313" key="4">
    <source>
        <dbReference type="Proteomes" id="UP000231134"/>
    </source>
</evidence>
<dbReference type="Pfam" id="PF12708">
    <property type="entry name" value="Pect-lyase_RHGA_epim"/>
    <property type="match status" value="1"/>
</dbReference>
<dbReference type="Gene3D" id="2.60.40.10">
    <property type="entry name" value="Immunoglobulins"/>
    <property type="match status" value="1"/>
</dbReference>
<dbReference type="NCBIfam" id="NF033679">
    <property type="entry name" value="DNRLRE_dom"/>
    <property type="match status" value="1"/>
</dbReference>
<evidence type="ECO:0000313" key="3">
    <source>
        <dbReference type="EMBL" id="PJJ42813.1"/>
    </source>
</evidence>
<evidence type="ECO:0000259" key="2">
    <source>
        <dbReference type="Pfam" id="PF12708"/>
    </source>
</evidence>
<dbReference type="GO" id="GO:0016829">
    <property type="term" value="F:lyase activity"/>
    <property type="evidence" value="ECO:0007669"/>
    <property type="project" value="UniProtKB-KW"/>
</dbReference>
<feature type="chain" id="PRO_5014695960" evidence="1">
    <location>
        <begin position="23"/>
        <end position="1029"/>
    </location>
</feature>
<proteinExistence type="predicted"/>
<feature type="domain" description="Rhamnogalacturonase A/B/Epimerase-like pectate lyase" evidence="2">
    <location>
        <begin position="40"/>
        <end position="249"/>
    </location>
</feature>
<evidence type="ECO:0000256" key="1">
    <source>
        <dbReference type="SAM" id="SignalP"/>
    </source>
</evidence>
<keyword evidence="4" id="KW-1185">Reference proteome</keyword>
<dbReference type="InterPro" id="IPR013783">
    <property type="entry name" value="Ig-like_fold"/>
</dbReference>
<dbReference type="SUPFAM" id="SSF51126">
    <property type="entry name" value="Pectin lyase-like"/>
    <property type="match status" value="2"/>
</dbReference>
<dbReference type="EMBL" id="PGEX01000001">
    <property type="protein sequence ID" value="PJJ42813.1"/>
    <property type="molecule type" value="Genomic_DNA"/>
</dbReference>
<reference evidence="3 4" key="1">
    <citation type="submission" date="2017-11" db="EMBL/GenBank/DDBJ databases">
        <title>Animal gut microbial communities from fecal samples from Wisconsin, USA.</title>
        <authorList>
            <person name="Neumann A."/>
        </authorList>
    </citation>
    <scope>NUCLEOTIDE SEQUENCE [LARGE SCALE GENOMIC DNA]</scope>
    <source>
        <strain evidence="3 4">UWS3</strain>
    </source>
</reference>
<organism evidence="3 4">
    <name type="scientific">Hallerella succinigenes</name>
    <dbReference type="NCBI Taxonomy" id="1896222"/>
    <lineage>
        <taxon>Bacteria</taxon>
        <taxon>Pseudomonadati</taxon>
        <taxon>Fibrobacterota</taxon>
        <taxon>Fibrobacteria</taxon>
        <taxon>Fibrobacterales</taxon>
        <taxon>Fibrobacteraceae</taxon>
        <taxon>Hallerella</taxon>
    </lineage>
</organism>